<evidence type="ECO:0000256" key="1">
    <source>
        <dbReference type="ARBA" id="ARBA00022448"/>
    </source>
</evidence>
<dbReference type="GO" id="GO:0005524">
    <property type="term" value="F:ATP binding"/>
    <property type="evidence" value="ECO:0007669"/>
    <property type="project" value="InterPro"/>
</dbReference>
<evidence type="ECO:0000256" key="2">
    <source>
        <dbReference type="ARBA" id="ARBA00022967"/>
    </source>
</evidence>
<evidence type="ECO:0000313" key="4">
    <source>
        <dbReference type="Proteomes" id="UP000189796"/>
    </source>
</evidence>
<gene>
    <name evidence="3" type="ORF">SAMN05443248_5833</name>
</gene>
<protein>
    <submittedName>
        <fullName evidence="3">Uncharacterized protein</fullName>
    </submittedName>
</protein>
<proteinExistence type="predicted"/>
<dbReference type="EMBL" id="LT670817">
    <property type="protein sequence ID" value="SHH71575.1"/>
    <property type="molecule type" value="Genomic_DNA"/>
</dbReference>
<dbReference type="PROSITE" id="PS00152">
    <property type="entry name" value="ATPASE_ALPHA_BETA"/>
    <property type="match status" value="1"/>
</dbReference>
<reference evidence="3 4" key="1">
    <citation type="submission" date="2016-11" db="EMBL/GenBank/DDBJ databases">
        <authorList>
            <person name="Jaros S."/>
            <person name="Januszkiewicz K."/>
            <person name="Wedrychowicz H."/>
        </authorList>
    </citation>
    <scope>NUCLEOTIDE SEQUENCE [LARGE SCALE GENOMIC DNA]</scope>
    <source>
        <strain evidence="3 4">GAS138</strain>
    </source>
</reference>
<dbReference type="InterPro" id="IPR020003">
    <property type="entry name" value="ATPase_a/bsu_AS"/>
</dbReference>
<keyword evidence="2" id="KW-1278">Translocase</keyword>
<keyword evidence="1" id="KW-0813">Transport</keyword>
<accession>A0A1M5V8M8</accession>
<sequence>MNYKGVMAGLVPAIHVLLSASEDVDARDKPGHDELDK</sequence>
<name>A0A1M5V8M8_9BRAD</name>
<organism evidence="3 4">
    <name type="scientific">Bradyrhizobium erythrophlei</name>
    <dbReference type="NCBI Taxonomy" id="1437360"/>
    <lineage>
        <taxon>Bacteria</taxon>
        <taxon>Pseudomonadati</taxon>
        <taxon>Pseudomonadota</taxon>
        <taxon>Alphaproteobacteria</taxon>
        <taxon>Hyphomicrobiales</taxon>
        <taxon>Nitrobacteraceae</taxon>
        <taxon>Bradyrhizobium</taxon>
    </lineage>
</organism>
<dbReference type="AlphaFoldDB" id="A0A1M5V8M8"/>
<evidence type="ECO:0000313" key="3">
    <source>
        <dbReference type="EMBL" id="SHH71575.1"/>
    </source>
</evidence>
<dbReference type="Proteomes" id="UP000189796">
    <property type="component" value="Chromosome I"/>
</dbReference>